<dbReference type="STRING" id="1844972.A7K91_08565"/>
<gene>
    <name evidence="6" type="ORF">A7K91_08565</name>
</gene>
<keyword evidence="7" id="KW-1185">Reference proteome</keyword>
<dbReference type="InterPro" id="IPR036188">
    <property type="entry name" value="FAD/NAD-bd_sf"/>
</dbReference>
<evidence type="ECO:0000313" key="6">
    <source>
        <dbReference type="EMBL" id="OBR67777.1"/>
    </source>
</evidence>
<organism evidence="6 7">
    <name type="scientific">Paenibacillus oryzae</name>
    <dbReference type="NCBI Taxonomy" id="1844972"/>
    <lineage>
        <taxon>Bacteria</taxon>
        <taxon>Bacillati</taxon>
        <taxon>Bacillota</taxon>
        <taxon>Bacilli</taxon>
        <taxon>Bacillales</taxon>
        <taxon>Paenibacillaceae</taxon>
        <taxon>Paenibacillus</taxon>
    </lineage>
</organism>
<dbReference type="Proteomes" id="UP000092024">
    <property type="component" value="Unassembled WGS sequence"/>
</dbReference>
<dbReference type="InterPro" id="IPR050097">
    <property type="entry name" value="Ferredoxin-NADP_redctase_2"/>
</dbReference>
<comment type="subunit">
    <text evidence="2">Homodimer.</text>
</comment>
<keyword evidence="4" id="KW-0560">Oxidoreductase</keyword>
<sequence>MELDCAIVGGGPAGLSAALVLGRAGRHVALLDEGKPRNAVVRQTHGFLTRDGASPREMRQLAWNELVRYESVVLYGEGVTAIRRLGRGFELAAGDGSSLYARKLLLATGLSETLPDIPGIRGFYGVSLFSCPYCDGWELRGQPLAVIAEGSGGFGLTRLVLQWSRKVTLCTNGMSRSLTDDESSLLRRYGVEIIHESITGFRGSEGRLSAIRFTSGRELRCIGGFVSPYWRQSSPFGVVLGCAMNERGGLETDGQGRCSVFGVYAAGDLTVMSPAQAIIAAGEGSKAAIAINSDLISEDIQ</sequence>
<evidence type="ECO:0000256" key="4">
    <source>
        <dbReference type="ARBA" id="ARBA00023002"/>
    </source>
</evidence>
<evidence type="ECO:0000313" key="7">
    <source>
        <dbReference type="Proteomes" id="UP000092024"/>
    </source>
</evidence>
<evidence type="ECO:0000256" key="1">
    <source>
        <dbReference type="ARBA" id="ARBA00001974"/>
    </source>
</evidence>
<dbReference type="Pfam" id="PF07992">
    <property type="entry name" value="Pyr_redox_2"/>
    <property type="match status" value="1"/>
</dbReference>
<dbReference type="OrthoDB" id="9806179at2"/>
<protein>
    <recommendedName>
        <fullName evidence="5">FAD/NAD(P)-binding domain-containing protein</fullName>
    </recommendedName>
</protein>
<dbReference type="PRINTS" id="PR00368">
    <property type="entry name" value="FADPNR"/>
</dbReference>
<dbReference type="SUPFAM" id="SSF51905">
    <property type="entry name" value="FAD/NAD(P)-binding domain"/>
    <property type="match status" value="1"/>
</dbReference>
<feature type="domain" description="FAD/NAD(P)-binding" evidence="5">
    <location>
        <begin position="4"/>
        <end position="284"/>
    </location>
</feature>
<evidence type="ECO:0000256" key="3">
    <source>
        <dbReference type="ARBA" id="ARBA00022630"/>
    </source>
</evidence>
<reference evidence="6 7" key="1">
    <citation type="submission" date="2016-05" db="EMBL/GenBank/DDBJ databases">
        <title>Paenibacillus oryzae. sp. nov., isolated from the rice root.</title>
        <authorList>
            <person name="Zhang J."/>
            <person name="Zhang X."/>
        </authorList>
    </citation>
    <scope>NUCLEOTIDE SEQUENCE [LARGE SCALE GENOMIC DNA]</scope>
    <source>
        <strain evidence="6 7">1DrF-4</strain>
    </source>
</reference>
<dbReference type="RefSeq" id="WP_068680136.1">
    <property type="nucleotide sequence ID" value="NZ_LYPA01000031.1"/>
</dbReference>
<comment type="caution">
    <text evidence="6">The sequence shown here is derived from an EMBL/GenBank/DDBJ whole genome shotgun (WGS) entry which is preliminary data.</text>
</comment>
<dbReference type="AlphaFoldDB" id="A0A1A5YQ86"/>
<evidence type="ECO:0000256" key="2">
    <source>
        <dbReference type="ARBA" id="ARBA00011738"/>
    </source>
</evidence>
<name>A0A1A5YQ86_9BACL</name>
<comment type="cofactor">
    <cofactor evidence="1">
        <name>FAD</name>
        <dbReference type="ChEBI" id="CHEBI:57692"/>
    </cofactor>
</comment>
<dbReference type="InterPro" id="IPR023753">
    <property type="entry name" value="FAD/NAD-binding_dom"/>
</dbReference>
<dbReference type="EMBL" id="LYPA01000031">
    <property type="protein sequence ID" value="OBR67777.1"/>
    <property type="molecule type" value="Genomic_DNA"/>
</dbReference>
<dbReference type="PANTHER" id="PTHR48105">
    <property type="entry name" value="THIOREDOXIN REDUCTASE 1-RELATED-RELATED"/>
    <property type="match status" value="1"/>
</dbReference>
<keyword evidence="3" id="KW-0285">Flavoprotein</keyword>
<proteinExistence type="predicted"/>
<evidence type="ECO:0000259" key="5">
    <source>
        <dbReference type="Pfam" id="PF07992"/>
    </source>
</evidence>
<dbReference type="GO" id="GO:0016491">
    <property type="term" value="F:oxidoreductase activity"/>
    <property type="evidence" value="ECO:0007669"/>
    <property type="project" value="UniProtKB-KW"/>
</dbReference>
<accession>A0A1A5YQ86</accession>
<dbReference type="Gene3D" id="3.50.50.60">
    <property type="entry name" value="FAD/NAD(P)-binding domain"/>
    <property type="match status" value="2"/>
</dbReference>
<dbReference type="PRINTS" id="PR00469">
    <property type="entry name" value="PNDRDTASEII"/>
</dbReference>